<dbReference type="Proteomes" id="UP000185841">
    <property type="component" value="Unassembled WGS sequence"/>
</dbReference>
<dbReference type="Pfam" id="PF14907">
    <property type="entry name" value="NTP_transf_5"/>
    <property type="match status" value="1"/>
</dbReference>
<protein>
    <submittedName>
        <fullName evidence="1">Uncharacterized nucleotidyltransferase</fullName>
    </submittedName>
</protein>
<name>A0A1N6UXM1_AQUAC</name>
<keyword evidence="1" id="KW-0808">Transferase</keyword>
<dbReference type="RefSeq" id="WP_083690984.1">
    <property type="nucleotide sequence ID" value="NZ_FTMP01000007.1"/>
</dbReference>
<gene>
    <name evidence="1" type="ORF">SAMN05878282_10710</name>
</gene>
<organism evidence="1 2">
    <name type="scientific">Aquipseudomonas alcaligenes</name>
    <name type="common">Pseudomonas alcaligenes</name>
    <dbReference type="NCBI Taxonomy" id="43263"/>
    <lineage>
        <taxon>Bacteria</taxon>
        <taxon>Pseudomonadati</taxon>
        <taxon>Pseudomonadota</taxon>
        <taxon>Gammaproteobacteria</taxon>
        <taxon>Pseudomonadales</taxon>
        <taxon>Pseudomonadaceae</taxon>
        <taxon>Aquipseudomonas</taxon>
    </lineage>
</organism>
<dbReference type="InterPro" id="IPR039498">
    <property type="entry name" value="NTP_transf_5"/>
</dbReference>
<evidence type="ECO:0000313" key="2">
    <source>
        <dbReference type="Proteomes" id="UP000185841"/>
    </source>
</evidence>
<dbReference type="GO" id="GO:0016740">
    <property type="term" value="F:transferase activity"/>
    <property type="evidence" value="ECO:0007669"/>
    <property type="project" value="UniProtKB-KW"/>
</dbReference>
<dbReference type="EMBL" id="FTMP01000007">
    <property type="protein sequence ID" value="SIQ70360.1"/>
    <property type="molecule type" value="Genomic_DNA"/>
</dbReference>
<dbReference type="Gene3D" id="3.30.460.40">
    <property type="match status" value="1"/>
</dbReference>
<reference evidence="1 2" key="1">
    <citation type="submission" date="2017-01" db="EMBL/GenBank/DDBJ databases">
        <authorList>
            <person name="Mah S.A."/>
            <person name="Swanson W.J."/>
            <person name="Moy G.W."/>
            <person name="Vacquier V.D."/>
        </authorList>
    </citation>
    <scope>NUCLEOTIDE SEQUENCE [LARGE SCALE GENOMIC DNA]</scope>
    <source>
        <strain evidence="1 2">RU36E</strain>
    </source>
</reference>
<proteinExistence type="predicted"/>
<evidence type="ECO:0000313" key="1">
    <source>
        <dbReference type="EMBL" id="SIQ70360.1"/>
    </source>
</evidence>
<sequence length="400" mass="45316">MSRQLAQRQLLTLLGEPPVTLSELSEQEWTALIGMASRHRLLPLLHWQLSHIDAKASIPPFVLERLSKAYRNATLQSLKQGAALRQVTQLLEAAGIDSLALKGAYLAFYAYPTAGLRPMRDLDILVPYAQALHAFDCLRQAGFKQPEHAKGQAEDWLGKHWHLPPLIDKNGVCIELHTSVYTAGDADDCLSQNQLRSRAIQAQASGAPAMKVLSPTDQLLHLIVHAAYQHQLDNGPLIISDIAMLLKKHSIDWPLFWNLAEHGGYRKGCHLLLEMTRQAWPRLDIPLANAAQHPSEEVMEVSKHLLLHVLESRRDAYFLMLLGKQARLSEKVSLIAQTLFPSREKLLSTQGTPNSPLIGYWMRWQRFFTQRLPEHLRARRNPQLGEQTRLLAAYERWLDS</sequence>
<accession>A0A1N6UXM1</accession>
<dbReference type="AlphaFoldDB" id="A0A1N6UXM1"/>